<evidence type="ECO:0000313" key="1">
    <source>
        <dbReference type="EMBL" id="MFL0196314.1"/>
    </source>
</evidence>
<organism evidence="1 2">
    <name type="scientific">Candidatus Clostridium eludens</name>
    <dbReference type="NCBI Taxonomy" id="3381663"/>
    <lineage>
        <taxon>Bacteria</taxon>
        <taxon>Bacillati</taxon>
        <taxon>Bacillota</taxon>
        <taxon>Clostridia</taxon>
        <taxon>Eubacteriales</taxon>
        <taxon>Clostridiaceae</taxon>
        <taxon>Clostridium</taxon>
    </lineage>
</organism>
<evidence type="ECO:0000313" key="2">
    <source>
        <dbReference type="Proteomes" id="UP001623660"/>
    </source>
</evidence>
<name>A0ABW8SMC4_9CLOT</name>
<dbReference type="RefSeq" id="WP_406792426.1">
    <property type="nucleotide sequence ID" value="NZ_JBJHZX010000017.1"/>
</dbReference>
<gene>
    <name evidence="1" type="ORF">ACJDU8_12225</name>
</gene>
<accession>A0ABW8SMC4</accession>
<reference evidence="1 2" key="1">
    <citation type="submission" date="2024-11" db="EMBL/GenBank/DDBJ databases">
        <authorList>
            <person name="Heng Y.C."/>
            <person name="Lim A.C.H."/>
            <person name="Lee J.K.Y."/>
            <person name="Kittelmann S."/>
        </authorList>
    </citation>
    <scope>NUCLEOTIDE SEQUENCE [LARGE SCALE GENOMIC DNA]</scope>
    <source>
        <strain evidence="1 2">WILCCON 0269</strain>
    </source>
</reference>
<sequence>MDLMGKMASSTKTIIRMQADSSSKDFEINQDEKDNITNILNKYNQMLGK</sequence>
<dbReference type="Proteomes" id="UP001623660">
    <property type="component" value="Unassembled WGS sequence"/>
</dbReference>
<proteinExistence type="predicted"/>
<comment type="caution">
    <text evidence="1">The sequence shown here is derived from an EMBL/GenBank/DDBJ whole genome shotgun (WGS) entry which is preliminary data.</text>
</comment>
<protein>
    <submittedName>
        <fullName evidence="1">Uncharacterized protein</fullName>
    </submittedName>
</protein>
<dbReference type="EMBL" id="JBJHZX010000017">
    <property type="protein sequence ID" value="MFL0196314.1"/>
    <property type="molecule type" value="Genomic_DNA"/>
</dbReference>
<keyword evidence="2" id="KW-1185">Reference proteome</keyword>